<gene>
    <name evidence="1" type="ORF">ETD96_10265</name>
</gene>
<dbReference type="RefSeq" id="WP_138636085.1">
    <property type="nucleotide sequence ID" value="NZ_VCKZ01000051.1"/>
</dbReference>
<keyword evidence="2" id="KW-1185">Reference proteome</keyword>
<accession>A0A5S4HJZ0</accession>
<dbReference type="Proteomes" id="UP000305238">
    <property type="component" value="Unassembled WGS sequence"/>
</dbReference>
<sequence>MSSAHGDTLAVILSPAQANTISLALDSGSTTEPQWGDPRGIAEDCLAIKSVLGWHDAADQEVQVELTTRQWDVVVAELDKDALTRLQTQEVDEATERMQARDTVLTQVGHDLPAYSGQQPPTV</sequence>
<proteinExistence type="predicted"/>
<dbReference type="AlphaFoldDB" id="A0A5S4HJZ0"/>
<protein>
    <submittedName>
        <fullName evidence="1">Uncharacterized protein</fullName>
    </submittedName>
</protein>
<reference evidence="1 2" key="1">
    <citation type="submission" date="2019-05" db="EMBL/GenBank/DDBJ databases">
        <title>Draft genome sequence of Actinomadura geliboluensis A8036.</title>
        <authorList>
            <person name="Saricaoglu S."/>
            <person name="Isik K."/>
        </authorList>
    </citation>
    <scope>NUCLEOTIDE SEQUENCE [LARGE SCALE GENOMIC DNA]</scope>
    <source>
        <strain evidence="1 2">A8036</strain>
    </source>
</reference>
<organism evidence="1 2">
    <name type="scientific">Actinomadura geliboluensis</name>
    <dbReference type="NCBI Taxonomy" id="882440"/>
    <lineage>
        <taxon>Bacteria</taxon>
        <taxon>Bacillati</taxon>
        <taxon>Actinomycetota</taxon>
        <taxon>Actinomycetes</taxon>
        <taxon>Streptosporangiales</taxon>
        <taxon>Thermomonosporaceae</taxon>
        <taxon>Actinomadura</taxon>
    </lineage>
</organism>
<name>A0A5S4HJZ0_9ACTN</name>
<comment type="caution">
    <text evidence="1">The sequence shown here is derived from an EMBL/GenBank/DDBJ whole genome shotgun (WGS) entry which is preliminary data.</text>
</comment>
<evidence type="ECO:0000313" key="2">
    <source>
        <dbReference type="Proteomes" id="UP000305238"/>
    </source>
</evidence>
<evidence type="ECO:0000313" key="1">
    <source>
        <dbReference type="EMBL" id="TMR40560.1"/>
    </source>
</evidence>
<dbReference type="EMBL" id="VCKZ01000051">
    <property type="protein sequence ID" value="TMR40560.1"/>
    <property type="molecule type" value="Genomic_DNA"/>
</dbReference>